<proteinExistence type="predicted"/>
<comment type="caution">
    <text evidence="9">The sequence shown here is derived from an EMBL/GenBank/DDBJ whole genome shotgun (WGS) entry which is preliminary data.</text>
</comment>
<evidence type="ECO:0000259" key="7">
    <source>
        <dbReference type="PROSITE" id="PS50109"/>
    </source>
</evidence>
<dbReference type="PROSITE" id="PS50109">
    <property type="entry name" value="HIS_KIN"/>
    <property type="match status" value="1"/>
</dbReference>
<keyword evidence="4 9" id="KW-0808">Transferase</keyword>
<dbReference type="Gene3D" id="1.10.287.130">
    <property type="match status" value="1"/>
</dbReference>
<dbReference type="InterPro" id="IPR036890">
    <property type="entry name" value="HATPase_C_sf"/>
</dbReference>
<dbReference type="RefSeq" id="WP_190404679.1">
    <property type="nucleotide sequence ID" value="NZ_JACJQB010000057.1"/>
</dbReference>
<evidence type="ECO:0000313" key="10">
    <source>
        <dbReference type="Proteomes" id="UP000642094"/>
    </source>
</evidence>
<keyword evidence="4 9" id="KW-0418">Kinase</keyword>
<dbReference type="InterPro" id="IPR005467">
    <property type="entry name" value="His_kinase_dom"/>
</dbReference>
<evidence type="ECO:0000313" key="9">
    <source>
        <dbReference type="EMBL" id="MBD2189865.1"/>
    </source>
</evidence>
<dbReference type="InterPro" id="IPR003661">
    <property type="entry name" value="HisK_dim/P_dom"/>
</dbReference>
<keyword evidence="10" id="KW-1185">Reference proteome</keyword>
<dbReference type="CDD" id="cd19920">
    <property type="entry name" value="REC_PA4781-like"/>
    <property type="match status" value="1"/>
</dbReference>
<feature type="modified residue" description="4-aspartylphosphate" evidence="6">
    <location>
        <position position="61"/>
    </location>
</feature>
<evidence type="ECO:0000256" key="4">
    <source>
        <dbReference type="ARBA" id="ARBA00022777"/>
    </source>
</evidence>
<dbReference type="SUPFAM" id="SSF52172">
    <property type="entry name" value="CheY-like"/>
    <property type="match status" value="1"/>
</dbReference>
<dbReference type="SUPFAM" id="SSF47384">
    <property type="entry name" value="Homodimeric domain of signal transducing histidine kinase"/>
    <property type="match status" value="1"/>
</dbReference>
<dbReference type="PANTHER" id="PTHR43547">
    <property type="entry name" value="TWO-COMPONENT HISTIDINE KINASE"/>
    <property type="match status" value="1"/>
</dbReference>
<dbReference type="InterPro" id="IPR004358">
    <property type="entry name" value="Sig_transdc_His_kin-like_C"/>
</dbReference>
<accession>A0ABR8A176</accession>
<dbReference type="InterPro" id="IPR001789">
    <property type="entry name" value="Sig_transdc_resp-reg_receiver"/>
</dbReference>
<dbReference type="Pfam" id="PF00072">
    <property type="entry name" value="Response_reg"/>
    <property type="match status" value="1"/>
</dbReference>
<dbReference type="SMART" id="SM00388">
    <property type="entry name" value="HisKA"/>
    <property type="match status" value="1"/>
</dbReference>
<dbReference type="GO" id="GO:0016301">
    <property type="term" value="F:kinase activity"/>
    <property type="evidence" value="ECO:0007669"/>
    <property type="project" value="UniProtKB-KW"/>
</dbReference>
<evidence type="ECO:0000256" key="3">
    <source>
        <dbReference type="ARBA" id="ARBA00022553"/>
    </source>
</evidence>
<keyword evidence="3 6" id="KW-0597">Phosphoprotein</keyword>
<organism evidence="9 10">
    <name type="scientific">Pseudanabaena mucicola FACHB-723</name>
    <dbReference type="NCBI Taxonomy" id="2692860"/>
    <lineage>
        <taxon>Bacteria</taxon>
        <taxon>Bacillati</taxon>
        <taxon>Cyanobacteriota</taxon>
        <taxon>Cyanophyceae</taxon>
        <taxon>Pseudanabaenales</taxon>
        <taxon>Pseudanabaenaceae</taxon>
        <taxon>Pseudanabaena</taxon>
    </lineage>
</organism>
<dbReference type="PANTHER" id="PTHR43547:SF2">
    <property type="entry name" value="HYBRID SIGNAL TRANSDUCTION HISTIDINE KINASE C"/>
    <property type="match status" value="1"/>
</dbReference>
<dbReference type="CDD" id="cd00082">
    <property type="entry name" value="HisKA"/>
    <property type="match status" value="1"/>
</dbReference>
<feature type="domain" description="Histidine kinase" evidence="7">
    <location>
        <begin position="150"/>
        <end position="368"/>
    </location>
</feature>
<evidence type="ECO:0000256" key="2">
    <source>
        <dbReference type="ARBA" id="ARBA00012438"/>
    </source>
</evidence>
<dbReference type="Pfam" id="PF00512">
    <property type="entry name" value="HisKA"/>
    <property type="match status" value="1"/>
</dbReference>
<dbReference type="Proteomes" id="UP000642094">
    <property type="component" value="Unassembled WGS sequence"/>
</dbReference>
<dbReference type="EC" id="2.7.13.3" evidence="2"/>
<evidence type="ECO:0000256" key="5">
    <source>
        <dbReference type="ARBA" id="ARBA00023012"/>
    </source>
</evidence>
<dbReference type="InterPro" id="IPR003594">
    <property type="entry name" value="HATPase_dom"/>
</dbReference>
<dbReference type="PROSITE" id="PS50110">
    <property type="entry name" value="RESPONSE_REGULATORY"/>
    <property type="match status" value="1"/>
</dbReference>
<protein>
    <recommendedName>
        <fullName evidence="2">histidine kinase</fullName>
        <ecNumber evidence="2">2.7.13.3</ecNumber>
    </recommendedName>
</protein>
<dbReference type="SMART" id="SM00387">
    <property type="entry name" value="HATPase_c"/>
    <property type="match status" value="1"/>
</dbReference>
<feature type="domain" description="Response regulatory" evidence="8">
    <location>
        <begin position="12"/>
        <end position="128"/>
    </location>
</feature>
<sequence>MDSSQESSKRSTLLVVDDTPDNLTLIADILKSKYRVKIANSGIKALDIMQSEPPPDLILLDIIMPQMDGYEVCQRLKADPKTQDVPIIFLTAKSDIEDERKGLELGAVDYITKPVSPPILLARVNTQLNLKTSYDDLRKLLTFREDMVNMIVHDLRNPISNILLLAEMLESNPNLAPAKIEKNSSMILRSGKQLRFLVDDLLIKAKLEANKLVLDRKDTNVWELCESAIANLQEIAERKKLHLRLISPEPTHSPFYLDPVLFRRAVDNLISNAIKFAPADSEITLTIEYPNEQGIRVMFADLGEGVSEELRQSIFEKYEIGTFMKGVKQTGLGLAFCKIAIEGHGGTITVTDNQPKGSIFTIEINNVDLK</sequence>
<comment type="catalytic activity">
    <reaction evidence="1">
        <text>ATP + protein L-histidine = ADP + protein N-phospho-L-histidine.</text>
        <dbReference type="EC" id="2.7.13.3"/>
    </reaction>
</comment>
<dbReference type="InterPro" id="IPR011006">
    <property type="entry name" value="CheY-like_superfamily"/>
</dbReference>
<dbReference type="Pfam" id="PF02518">
    <property type="entry name" value="HATPase_c"/>
    <property type="match status" value="1"/>
</dbReference>
<dbReference type="SMART" id="SM00448">
    <property type="entry name" value="REC"/>
    <property type="match status" value="1"/>
</dbReference>
<dbReference type="Gene3D" id="3.30.565.10">
    <property type="entry name" value="Histidine kinase-like ATPase, C-terminal domain"/>
    <property type="match status" value="1"/>
</dbReference>
<dbReference type="PRINTS" id="PR00344">
    <property type="entry name" value="BCTRLSENSOR"/>
</dbReference>
<name>A0ABR8A176_9CYAN</name>
<evidence type="ECO:0000259" key="8">
    <source>
        <dbReference type="PROSITE" id="PS50110"/>
    </source>
</evidence>
<keyword evidence="5" id="KW-0902">Two-component regulatory system</keyword>
<dbReference type="Gene3D" id="3.40.50.2300">
    <property type="match status" value="1"/>
</dbReference>
<dbReference type="SUPFAM" id="SSF55874">
    <property type="entry name" value="ATPase domain of HSP90 chaperone/DNA topoisomerase II/histidine kinase"/>
    <property type="match status" value="1"/>
</dbReference>
<dbReference type="CDD" id="cd00075">
    <property type="entry name" value="HATPase"/>
    <property type="match status" value="1"/>
</dbReference>
<dbReference type="InterPro" id="IPR036097">
    <property type="entry name" value="HisK_dim/P_sf"/>
</dbReference>
<evidence type="ECO:0000256" key="6">
    <source>
        <dbReference type="PROSITE-ProRule" id="PRU00169"/>
    </source>
</evidence>
<dbReference type="EMBL" id="JACJQB010000057">
    <property type="protein sequence ID" value="MBD2189865.1"/>
    <property type="molecule type" value="Genomic_DNA"/>
</dbReference>
<reference evidence="9 10" key="1">
    <citation type="journal article" date="2020" name="ISME J.">
        <title>Comparative genomics reveals insights into cyanobacterial evolution and habitat adaptation.</title>
        <authorList>
            <person name="Chen M.Y."/>
            <person name="Teng W.K."/>
            <person name="Zhao L."/>
            <person name="Hu C.X."/>
            <person name="Zhou Y.K."/>
            <person name="Han B.P."/>
            <person name="Song L.R."/>
            <person name="Shu W.S."/>
        </authorList>
    </citation>
    <scope>NUCLEOTIDE SEQUENCE [LARGE SCALE GENOMIC DNA]</scope>
    <source>
        <strain evidence="9 10">FACHB-723</strain>
    </source>
</reference>
<gene>
    <name evidence="9" type="ORF">H6F41_17170</name>
</gene>
<evidence type="ECO:0000256" key="1">
    <source>
        <dbReference type="ARBA" id="ARBA00000085"/>
    </source>
</evidence>